<gene>
    <name evidence="2" type="ORF">FDK13_02595</name>
</gene>
<name>A0A4U6D9F9_9BACT</name>
<dbReference type="SUPFAM" id="SSF88723">
    <property type="entry name" value="PIN domain-like"/>
    <property type="match status" value="1"/>
</dbReference>
<dbReference type="OrthoDB" id="9798990at2"/>
<dbReference type="AlphaFoldDB" id="A0A4U6D9F9"/>
<evidence type="ECO:0000259" key="1">
    <source>
        <dbReference type="Pfam" id="PF01850"/>
    </source>
</evidence>
<dbReference type="RefSeq" id="WP_137338408.1">
    <property type="nucleotide sequence ID" value="NZ_BSQH01000001.1"/>
</dbReference>
<dbReference type="EMBL" id="SZVO01000001">
    <property type="protein sequence ID" value="TKT94119.1"/>
    <property type="molecule type" value="Genomic_DNA"/>
</dbReference>
<protein>
    <submittedName>
        <fullName evidence="2">Type II toxin-antitoxin system VapC family toxin</fullName>
    </submittedName>
</protein>
<reference evidence="2 3" key="1">
    <citation type="submission" date="2019-05" db="EMBL/GenBank/DDBJ databases">
        <title>Dyadobacter AR-3-8 sp. nov., isolated from arctic soil.</title>
        <authorList>
            <person name="Chaudhary D.K."/>
        </authorList>
    </citation>
    <scope>NUCLEOTIDE SEQUENCE [LARGE SCALE GENOMIC DNA]</scope>
    <source>
        <strain evidence="2 3">AR-3-8</strain>
    </source>
</reference>
<organism evidence="2 3">
    <name type="scientific">Dyadobacter frigoris</name>
    <dbReference type="NCBI Taxonomy" id="2576211"/>
    <lineage>
        <taxon>Bacteria</taxon>
        <taxon>Pseudomonadati</taxon>
        <taxon>Bacteroidota</taxon>
        <taxon>Cytophagia</taxon>
        <taxon>Cytophagales</taxon>
        <taxon>Spirosomataceae</taxon>
        <taxon>Dyadobacter</taxon>
    </lineage>
</organism>
<dbReference type="PANTHER" id="PTHR36173">
    <property type="entry name" value="RIBONUCLEASE VAPC16-RELATED"/>
    <property type="match status" value="1"/>
</dbReference>
<dbReference type="CDD" id="cd09872">
    <property type="entry name" value="PIN_Sll0205-like"/>
    <property type="match status" value="1"/>
</dbReference>
<dbReference type="Pfam" id="PF01850">
    <property type="entry name" value="PIN"/>
    <property type="match status" value="1"/>
</dbReference>
<dbReference type="PANTHER" id="PTHR36173:SF2">
    <property type="entry name" value="RIBONUCLEASE VAPC16"/>
    <property type="match status" value="1"/>
</dbReference>
<feature type="domain" description="PIN" evidence="1">
    <location>
        <begin position="3"/>
        <end position="122"/>
    </location>
</feature>
<evidence type="ECO:0000313" key="3">
    <source>
        <dbReference type="Proteomes" id="UP000304900"/>
    </source>
</evidence>
<dbReference type="InterPro" id="IPR029060">
    <property type="entry name" value="PIN-like_dom_sf"/>
</dbReference>
<evidence type="ECO:0000313" key="2">
    <source>
        <dbReference type="EMBL" id="TKT94119.1"/>
    </source>
</evidence>
<dbReference type="InterPro" id="IPR052919">
    <property type="entry name" value="TA_system_RNase"/>
</dbReference>
<dbReference type="InterPro" id="IPR041705">
    <property type="entry name" value="PIN_Sll0205"/>
</dbReference>
<dbReference type="Gene3D" id="3.40.50.1010">
    <property type="entry name" value="5'-nuclease"/>
    <property type="match status" value="1"/>
</dbReference>
<proteinExistence type="predicted"/>
<keyword evidence="3" id="KW-1185">Reference proteome</keyword>
<comment type="caution">
    <text evidence="2">The sequence shown here is derived from an EMBL/GenBank/DDBJ whole genome shotgun (WGS) entry which is preliminary data.</text>
</comment>
<dbReference type="Proteomes" id="UP000304900">
    <property type="component" value="Unassembled WGS sequence"/>
</dbReference>
<accession>A0A4U6D9F9</accession>
<dbReference type="InterPro" id="IPR002716">
    <property type="entry name" value="PIN_dom"/>
</dbReference>
<sequence length="133" mass="15342">MKYLIDTQILIWFQLDDKRLSNEILSLLMDVDNFIYVSMISLYEIAIKQKTGKLSEFPASIEDIISVSNQDGFEILPITEKHISNYSRIPLSETHKDPFDRLILSTALTENLIIISADDKFKLYTTQIELIIA</sequence>